<dbReference type="AlphaFoldDB" id="A0A1J7JYA4"/>
<protein>
    <submittedName>
        <fullName evidence="1">Uncharacterized protein</fullName>
    </submittedName>
</protein>
<organism evidence="1 2">
    <name type="scientific">Coniochaeta ligniaria NRRL 30616</name>
    <dbReference type="NCBI Taxonomy" id="1408157"/>
    <lineage>
        <taxon>Eukaryota</taxon>
        <taxon>Fungi</taxon>
        <taxon>Dikarya</taxon>
        <taxon>Ascomycota</taxon>
        <taxon>Pezizomycotina</taxon>
        <taxon>Sordariomycetes</taxon>
        <taxon>Sordariomycetidae</taxon>
        <taxon>Coniochaetales</taxon>
        <taxon>Coniochaetaceae</taxon>
        <taxon>Coniochaeta</taxon>
    </lineage>
</organism>
<sequence>MPTSFSRVPGQSALTGTREFSLLSTYTLYDDEMHGRCWSLGAVRRDPHGCGSRRRIRTALASPTQPTIPTRKDGDAVLVRIPASWQRSDARELGGSIDSIRPPSDHKLFGGLQGELDKTVLYSGGSRQQGAQEADRPPRNMRFWHRKQRGNPHVAQTAVCNTPTRRIAWKLAIWHICG</sequence>
<evidence type="ECO:0000313" key="2">
    <source>
        <dbReference type="Proteomes" id="UP000182658"/>
    </source>
</evidence>
<reference evidence="1 2" key="1">
    <citation type="submission" date="2016-10" db="EMBL/GenBank/DDBJ databases">
        <title>Draft genome sequence of Coniochaeta ligniaria NRRL30616, a lignocellulolytic fungus for bioabatement of inhibitors in plant biomass hydrolysates.</title>
        <authorList>
            <consortium name="DOE Joint Genome Institute"/>
            <person name="Jimenez D.J."/>
            <person name="Hector R.E."/>
            <person name="Riley R."/>
            <person name="Sun H."/>
            <person name="Grigoriev I.V."/>
            <person name="Van Elsas J.D."/>
            <person name="Nichols N.N."/>
        </authorList>
    </citation>
    <scope>NUCLEOTIDE SEQUENCE [LARGE SCALE GENOMIC DNA]</scope>
    <source>
        <strain evidence="1 2">NRRL 30616</strain>
    </source>
</reference>
<dbReference type="InParanoid" id="A0A1J7JYA4"/>
<accession>A0A1J7JYA4</accession>
<name>A0A1J7JYA4_9PEZI</name>
<dbReference type="EMBL" id="KV875093">
    <property type="protein sequence ID" value="OIW34412.1"/>
    <property type="molecule type" value="Genomic_DNA"/>
</dbReference>
<evidence type="ECO:0000313" key="1">
    <source>
        <dbReference type="EMBL" id="OIW34412.1"/>
    </source>
</evidence>
<dbReference type="Proteomes" id="UP000182658">
    <property type="component" value="Unassembled WGS sequence"/>
</dbReference>
<keyword evidence="2" id="KW-1185">Reference proteome</keyword>
<proteinExistence type="predicted"/>
<gene>
    <name evidence="1" type="ORF">CONLIGDRAFT_4178</name>
</gene>